<feature type="domain" description="SWIM-type" evidence="3">
    <location>
        <begin position="589"/>
        <end position="622"/>
    </location>
</feature>
<proteinExistence type="predicted"/>
<dbReference type="EMBL" id="KN837366">
    <property type="protein sequence ID" value="KIJ26521.1"/>
    <property type="molecule type" value="Genomic_DNA"/>
</dbReference>
<dbReference type="PROSITE" id="PS50966">
    <property type="entry name" value="ZF_SWIM"/>
    <property type="match status" value="1"/>
</dbReference>
<sequence length="777" mass="89093">MEPENTRICSKSSCKASLPPISEYKWKQCVKHREAARQGMNKKRQRCDSPPLSTDPMAPLGSIQPSSSGGPTASSNKHPGKENKPSDVRNHKRLKQSDVVQYETGEALLTALREMAKNPSPRNYPPEYTVPSALAAKIREDFPHVTSQQVYRAWVTFSEILWKRSEAQMESASGLLREMPEEASILQVETVMGVSALGWGLKEIAHTLEGKIVEIAIDATYNTNAKDMELYGVLAEQDNSGIPIAYCLLTTASAITPGKHKRALKSFMKSLCDEYNVHPKFVHTDKDIAEIKSAQAVWVSSKHQLCWWHVRKAVKTRLQLSKLSTSAYNIQIAHSEFSFIDLTFISSQATSQKVQKTLKRPVPPLSTQSAPPNALPVKIRIPQGFNFDSIRSGTESSASESGEESTEEAVEDYIEGSTGQFCPEIYHDLIINMMERHYCAHPLIPGVCAPTSQGIRYWAVKEMYNLCVTHGLHECWGYLWENWYSPSSWKLWARAECEEIPILKTTMIYESHWRKIKHDYLSHFHKPRLDILVWILMKKYLPYYSEKLKLLQTYTGRIYRNLPAWRKAFKKEWRRCETATVSDEINPKYAPNVQRWVCTCPSFARSRFLICKHLVHMAKPVSPKFFHVVKRCRTTPFWQHPDLKLIAALEPDQPASGPSSSHMDSDGFAFDDSIEEEDDEELERTDEEYYQIRETLDEDFKESAALLRWLADAVESQVKFRDPNFFAEYKQHSSIALRYAGKLKDYEKQLNSRNSPNPHTWDSSTPMFFRTRTIETE</sequence>
<dbReference type="GO" id="GO:0008270">
    <property type="term" value="F:zinc ion binding"/>
    <property type="evidence" value="ECO:0007669"/>
    <property type="project" value="UniProtKB-KW"/>
</dbReference>
<dbReference type="OrthoDB" id="3262412at2759"/>
<feature type="compositionally biased region" description="Basic and acidic residues" evidence="2">
    <location>
        <begin position="79"/>
        <end position="89"/>
    </location>
</feature>
<feature type="compositionally biased region" description="Polar residues" evidence="2">
    <location>
        <begin position="63"/>
        <end position="77"/>
    </location>
</feature>
<evidence type="ECO:0000256" key="1">
    <source>
        <dbReference type="PROSITE-ProRule" id="PRU00325"/>
    </source>
</evidence>
<keyword evidence="5" id="KW-1185">Reference proteome</keyword>
<dbReference type="InterPro" id="IPR007527">
    <property type="entry name" value="Znf_SWIM"/>
</dbReference>
<keyword evidence="1" id="KW-0479">Metal-binding</keyword>
<gene>
    <name evidence="4" type="ORF">M422DRAFT_272397</name>
</gene>
<dbReference type="HOGENOM" id="CLU_016704_1_0_1"/>
<name>A0A0C9UM28_SPHS4</name>
<dbReference type="InterPro" id="IPR018289">
    <property type="entry name" value="MULE_transposase_dom"/>
</dbReference>
<evidence type="ECO:0000256" key="2">
    <source>
        <dbReference type="SAM" id="MobiDB-lite"/>
    </source>
</evidence>
<dbReference type="AlphaFoldDB" id="A0A0C9UM28"/>
<organism evidence="4 5">
    <name type="scientific">Sphaerobolus stellatus (strain SS14)</name>
    <dbReference type="NCBI Taxonomy" id="990650"/>
    <lineage>
        <taxon>Eukaryota</taxon>
        <taxon>Fungi</taxon>
        <taxon>Dikarya</taxon>
        <taxon>Basidiomycota</taxon>
        <taxon>Agaricomycotina</taxon>
        <taxon>Agaricomycetes</taxon>
        <taxon>Phallomycetidae</taxon>
        <taxon>Geastrales</taxon>
        <taxon>Sphaerobolaceae</taxon>
        <taxon>Sphaerobolus</taxon>
    </lineage>
</organism>
<keyword evidence="1" id="KW-0863">Zinc-finger</keyword>
<dbReference type="Pfam" id="PF10551">
    <property type="entry name" value="MULE"/>
    <property type="match status" value="1"/>
</dbReference>
<evidence type="ECO:0000313" key="4">
    <source>
        <dbReference type="EMBL" id="KIJ26521.1"/>
    </source>
</evidence>
<keyword evidence="1" id="KW-0862">Zinc</keyword>
<accession>A0A0C9UM28</accession>
<evidence type="ECO:0000259" key="3">
    <source>
        <dbReference type="PROSITE" id="PS50966"/>
    </source>
</evidence>
<dbReference type="Proteomes" id="UP000054279">
    <property type="component" value="Unassembled WGS sequence"/>
</dbReference>
<evidence type="ECO:0000313" key="5">
    <source>
        <dbReference type="Proteomes" id="UP000054279"/>
    </source>
</evidence>
<reference evidence="4 5" key="1">
    <citation type="submission" date="2014-06" db="EMBL/GenBank/DDBJ databases">
        <title>Evolutionary Origins and Diversification of the Mycorrhizal Mutualists.</title>
        <authorList>
            <consortium name="DOE Joint Genome Institute"/>
            <consortium name="Mycorrhizal Genomics Consortium"/>
            <person name="Kohler A."/>
            <person name="Kuo A."/>
            <person name="Nagy L.G."/>
            <person name="Floudas D."/>
            <person name="Copeland A."/>
            <person name="Barry K.W."/>
            <person name="Cichocki N."/>
            <person name="Veneault-Fourrey C."/>
            <person name="LaButti K."/>
            <person name="Lindquist E.A."/>
            <person name="Lipzen A."/>
            <person name="Lundell T."/>
            <person name="Morin E."/>
            <person name="Murat C."/>
            <person name="Riley R."/>
            <person name="Ohm R."/>
            <person name="Sun H."/>
            <person name="Tunlid A."/>
            <person name="Henrissat B."/>
            <person name="Grigoriev I.V."/>
            <person name="Hibbett D.S."/>
            <person name="Martin F."/>
        </authorList>
    </citation>
    <scope>NUCLEOTIDE SEQUENCE [LARGE SCALE GENOMIC DNA]</scope>
    <source>
        <strain evidence="4 5">SS14</strain>
    </source>
</reference>
<protein>
    <recommendedName>
        <fullName evidence="3">SWIM-type domain-containing protein</fullName>
    </recommendedName>
</protein>
<feature type="region of interest" description="Disordered" evidence="2">
    <location>
        <begin position="32"/>
        <end position="100"/>
    </location>
</feature>